<evidence type="ECO:0000313" key="2">
    <source>
        <dbReference type="EMBL" id="KAJ1166154.1"/>
    </source>
</evidence>
<gene>
    <name evidence="2" type="ORF">NDU88_006563</name>
</gene>
<protein>
    <recommendedName>
        <fullName evidence="4">Tektin</fullName>
    </recommendedName>
</protein>
<evidence type="ECO:0000256" key="1">
    <source>
        <dbReference type="SAM" id="Coils"/>
    </source>
</evidence>
<reference evidence="2" key="1">
    <citation type="journal article" date="2022" name="bioRxiv">
        <title>Sequencing and chromosome-scale assembly of the giantPleurodeles waltlgenome.</title>
        <authorList>
            <person name="Brown T."/>
            <person name="Elewa A."/>
            <person name="Iarovenko S."/>
            <person name="Subramanian E."/>
            <person name="Araus A.J."/>
            <person name="Petzold A."/>
            <person name="Susuki M."/>
            <person name="Suzuki K.-i.T."/>
            <person name="Hayashi T."/>
            <person name="Toyoda A."/>
            <person name="Oliveira C."/>
            <person name="Osipova E."/>
            <person name="Leigh N.D."/>
            <person name="Simon A."/>
            <person name="Yun M.H."/>
        </authorList>
    </citation>
    <scope>NUCLEOTIDE SEQUENCE</scope>
    <source>
        <strain evidence="2">20211129_DDA</strain>
        <tissue evidence="2">Liver</tissue>
    </source>
</reference>
<sequence>MSAIQDLKGTLEPKLNTVTIDVGLLCADMDKISEKVTKAEGTIDDLQVTTKWLEEQVVAWKQNVVINTRLEDQKETARCNNILGTVDSPYVLCEAFKAVLRGKAQALIGGMKKERNLECDRLEAEIRDLEARIQTEAMVTLGHRLQLRQQDFRILAEEKARCHALAG</sequence>
<dbReference type="AlphaFoldDB" id="A0AAV7SPZ9"/>
<name>A0AAV7SPZ9_PLEWA</name>
<dbReference type="EMBL" id="JANPWB010000008">
    <property type="protein sequence ID" value="KAJ1166154.1"/>
    <property type="molecule type" value="Genomic_DNA"/>
</dbReference>
<keyword evidence="3" id="KW-1185">Reference proteome</keyword>
<evidence type="ECO:0000313" key="3">
    <source>
        <dbReference type="Proteomes" id="UP001066276"/>
    </source>
</evidence>
<accession>A0AAV7SPZ9</accession>
<feature type="coiled-coil region" evidence="1">
    <location>
        <begin position="112"/>
        <end position="139"/>
    </location>
</feature>
<keyword evidence="1" id="KW-0175">Coiled coil</keyword>
<organism evidence="2 3">
    <name type="scientific">Pleurodeles waltl</name>
    <name type="common">Iberian ribbed newt</name>
    <dbReference type="NCBI Taxonomy" id="8319"/>
    <lineage>
        <taxon>Eukaryota</taxon>
        <taxon>Metazoa</taxon>
        <taxon>Chordata</taxon>
        <taxon>Craniata</taxon>
        <taxon>Vertebrata</taxon>
        <taxon>Euteleostomi</taxon>
        <taxon>Amphibia</taxon>
        <taxon>Batrachia</taxon>
        <taxon>Caudata</taxon>
        <taxon>Salamandroidea</taxon>
        <taxon>Salamandridae</taxon>
        <taxon>Pleurodelinae</taxon>
        <taxon>Pleurodeles</taxon>
    </lineage>
</organism>
<dbReference type="Proteomes" id="UP001066276">
    <property type="component" value="Chromosome 4_2"/>
</dbReference>
<proteinExistence type="predicted"/>
<evidence type="ECO:0008006" key="4">
    <source>
        <dbReference type="Google" id="ProtNLM"/>
    </source>
</evidence>
<comment type="caution">
    <text evidence="2">The sequence shown here is derived from an EMBL/GenBank/DDBJ whole genome shotgun (WGS) entry which is preliminary data.</text>
</comment>